<organism evidence="1 2">
    <name type="scientific">Hankyongella ginsenosidimutans</name>
    <dbReference type="NCBI Taxonomy" id="1763828"/>
    <lineage>
        <taxon>Bacteria</taxon>
        <taxon>Pseudomonadati</taxon>
        <taxon>Pseudomonadota</taxon>
        <taxon>Alphaproteobacteria</taxon>
        <taxon>Sphingomonadales</taxon>
        <taxon>Sphingomonadaceae</taxon>
        <taxon>Hankyongella</taxon>
    </lineage>
</organism>
<protein>
    <submittedName>
        <fullName evidence="1">Uncharacterized protein</fullName>
    </submittedName>
</protein>
<dbReference type="RefSeq" id="WP_222874160.1">
    <property type="nucleotide sequence ID" value="NZ_CP039704.1"/>
</dbReference>
<dbReference type="KEGG" id="hgn:E6W36_06470"/>
<evidence type="ECO:0000313" key="1">
    <source>
        <dbReference type="EMBL" id="QCI79325.1"/>
    </source>
</evidence>
<sequence length="175" mass="18502">MALLAASPAAARQAIPPVYELTADPVPVVPVYIKKSTLTVQVSLLLNGALVLNQPAGERARLKAFPIIGKQRVKGNIFPGGSALVRGNRYDVAVGDLPKDGMYALWIDKTISAETDGLIGAMDVNAARVVIVRPQAPKGGQTFTLAFKSKDDPVGKSCSAICMWTSSSTSGRRRP</sequence>
<accession>A0A4D7C6F1</accession>
<dbReference type="Proteomes" id="UP000298714">
    <property type="component" value="Chromosome"/>
</dbReference>
<gene>
    <name evidence="1" type="ORF">E6W36_06470</name>
</gene>
<name>A0A4D7C6F1_9SPHN</name>
<dbReference type="EMBL" id="CP039704">
    <property type="protein sequence ID" value="QCI79325.1"/>
    <property type="molecule type" value="Genomic_DNA"/>
</dbReference>
<evidence type="ECO:0000313" key="2">
    <source>
        <dbReference type="Proteomes" id="UP000298714"/>
    </source>
</evidence>
<dbReference type="AlphaFoldDB" id="A0A4D7C6F1"/>
<keyword evidence="2" id="KW-1185">Reference proteome</keyword>
<reference evidence="2" key="1">
    <citation type="submission" date="2019-04" db="EMBL/GenBank/DDBJ databases">
        <title>Complete genome sequence of Sphingomonas sp. W1-2-3.</title>
        <authorList>
            <person name="Im W.T."/>
        </authorList>
    </citation>
    <scope>NUCLEOTIDE SEQUENCE [LARGE SCALE GENOMIC DNA]</scope>
    <source>
        <strain evidence="2">W1-2-3</strain>
    </source>
</reference>
<proteinExistence type="predicted"/>